<organism evidence="2">
    <name type="scientific">Arundo donax</name>
    <name type="common">Giant reed</name>
    <name type="synonym">Donax arundinaceus</name>
    <dbReference type="NCBI Taxonomy" id="35708"/>
    <lineage>
        <taxon>Eukaryota</taxon>
        <taxon>Viridiplantae</taxon>
        <taxon>Streptophyta</taxon>
        <taxon>Embryophyta</taxon>
        <taxon>Tracheophyta</taxon>
        <taxon>Spermatophyta</taxon>
        <taxon>Magnoliopsida</taxon>
        <taxon>Liliopsida</taxon>
        <taxon>Poales</taxon>
        <taxon>Poaceae</taxon>
        <taxon>PACMAD clade</taxon>
        <taxon>Arundinoideae</taxon>
        <taxon>Arundineae</taxon>
        <taxon>Arundo</taxon>
    </lineage>
</organism>
<feature type="region of interest" description="Disordered" evidence="1">
    <location>
        <begin position="1"/>
        <end position="23"/>
    </location>
</feature>
<accession>A0A0A8YM26</accession>
<evidence type="ECO:0000256" key="1">
    <source>
        <dbReference type="SAM" id="MobiDB-lite"/>
    </source>
</evidence>
<proteinExistence type="predicted"/>
<feature type="compositionally biased region" description="Polar residues" evidence="1">
    <location>
        <begin position="13"/>
        <end position="23"/>
    </location>
</feature>
<sequence length="23" mass="2446">MNRRKARKPGSLNAGQTASVICS</sequence>
<evidence type="ECO:0000313" key="2">
    <source>
        <dbReference type="EMBL" id="JAD23592.1"/>
    </source>
</evidence>
<dbReference type="EMBL" id="GBRH01274303">
    <property type="protein sequence ID" value="JAD23592.1"/>
    <property type="molecule type" value="Transcribed_RNA"/>
</dbReference>
<dbReference type="AlphaFoldDB" id="A0A0A8YM26"/>
<reference evidence="2" key="2">
    <citation type="journal article" date="2015" name="Data Brief">
        <title>Shoot transcriptome of the giant reed, Arundo donax.</title>
        <authorList>
            <person name="Barrero R.A."/>
            <person name="Guerrero F.D."/>
            <person name="Moolhuijzen P."/>
            <person name="Goolsby J.A."/>
            <person name="Tidwell J."/>
            <person name="Bellgard S.E."/>
            <person name="Bellgard M.I."/>
        </authorList>
    </citation>
    <scope>NUCLEOTIDE SEQUENCE</scope>
    <source>
        <tissue evidence="2">Shoot tissue taken approximately 20 cm above the soil surface</tissue>
    </source>
</reference>
<protein>
    <submittedName>
        <fullName evidence="2">Uncharacterized protein</fullName>
    </submittedName>
</protein>
<reference evidence="2" key="1">
    <citation type="submission" date="2014-09" db="EMBL/GenBank/DDBJ databases">
        <authorList>
            <person name="Magalhaes I.L.F."/>
            <person name="Oliveira U."/>
            <person name="Santos F.R."/>
            <person name="Vidigal T.H.D.A."/>
            <person name="Brescovit A.D."/>
            <person name="Santos A.J."/>
        </authorList>
    </citation>
    <scope>NUCLEOTIDE SEQUENCE</scope>
    <source>
        <tissue evidence="2">Shoot tissue taken approximately 20 cm above the soil surface</tissue>
    </source>
</reference>
<name>A0A0A8YM26_ARUDO</name>